<feature type="signal peptide" evidence="2">
    <location>
        <begin position="1"/>
        <end position="19"/>
    </location>
</feature>
<dbReference type="Pfam" id="PF04314">
    <property type="entry name" value="PCuAC"/>
    <property type="match status" value="1"/>
</dbReference>
<accession>A0A0N9YHK1</accession>
<dbReference type="RefSeq" id="WP_054603517.1">
    <property type="nucleotide sequence ID" value="NZ_CP011269.1"/>
</dbReference>
<dbReference type="Proteomes" id="UP000057134">
    <property type="component" value="Chromosome"/>
</dbReference>
<evidence type="ECO:0000256" key="2">
    <source>
        <dbReference type="SAM" id="SignalP"/>
    </source>
</evidence>
<gene>
    <name evidence="3" type="primary">lpqE</name>
    <name evidence="3" type="ORF">XA26_54220</name>
</gene>
<dbReference type="PATRIC" id="fig|1766.6.peg.5394"/>
<dbReference type="InterPro" id="IPR007410">
    <property type="entry name" value="LpqE-like"/>
</dbReference>
<keyword evidence="2" id="KW-0732">Signal</keyword>
<dbReference type="AlphaFoldDB" id="A0A0N9YHK1"/>
<organism evidence="3 4">
    <name type="scientific">Mycolicibacterium fortuitum</name>
    <name type="common">Mycobacterium fortuitum</name>
    <dbReference type="NCBI Taxonomy" id="1766"/>
    <lineage>
        <taxon>Bacteria</taxon>
        <taxon>Bacillati</taxon>
        <taxon>Actinomycetota</taxon>
        <taxon>Actinomycetes</taxon>
        <taxon>Mycobacteriales</taxon>
        <taxon>Mycobacteriaceae</taxon>
        <taxon>Mycolicibacterium</taxon>
    </lineage>
</organism>
<evidence type="ECO:0000256" key="1">
    <source>
        <dbReference type="SAM" id="MobiDB-lite"/>
    </source>
</evidence>
<sequence length="196" mass="19839">MNRFAMRASAGLAACGLTAAVLTGCSAGQVSQTATQEPAVNGVNAQAGAIALRNVHLRAPQQKDYVEPGSEAELLFVAANGSAEKANKLISIKSPVGDVALTGDQTIPAAGVLVVGEPDGQTKPLEKTEAAEAVTAKVTLTKPVTNGLLYDFTFKFENGETTVAVPISAGEAPRRNKAGEEPAEAAEAGGTEAGGH</sequence>
<dbReference type="STRING" id="1766.XA26_54220"/>
<feature type="region of interest" description="Disordered" evidence="1">
    <location>
        <begin position="168"/>
        <end position="196"/>
    </location>
</feature>
<evidence type="ECO:0000313" key="4">
    <source>
        <dbReference type="Proteomes" id="UP000057134"/>
    </source>
</evidence>
<proteinExistence type="predicted"/>
<keyword evidence="4" id="KW-1185">Reference proteome</keyword>
<dbReference type="KEGG" id="mft:XA26_54220"/>
<reference evidence="3 4" key="1">
    <citation type="journal article" date="2015" name="MBio">
        <title>Enzymatic Degradation of Phenazines Can Generate Energy and Protect Sensitive Organisms from Toxicity.</title>
        <authorList>
            <person name="Costa K.C."/>
            <person name="Bergkessel M."/>
            <person name="Saunders S."/>
            <person name="Korlach J."/>
            <person name="Newman D.K."/>
        </authorList>
    </citation>
    <scope>NUCLEOTIDE SEQUENCE [LARGE SCALE GENOMIC DNA]</scope>
    <source>
        <strain evidence="3 4">CT6</strain>
    </source>
</reference>
<dbReference type="PROSITE" id="PS51257">
    <property type="entry name" value="PROKAR_LIPOPROTEIN"/>
    <property type="match status" value="1"/>
</dbReference>
<protein>
    <submittedName>
        <fullName evidence="3">LpqE</fullName>
    </submittedName>
</protein>
<dbReference type="EMBL" id="CP011269">
    <property type="protein sequence ID" value="ALI29214.1"/>
    <property type="molecule type" value="Genomic_DNA"/>
</dbReference>
<feature type="chain" id="PRO_5044367482" evidence="2">
    <location>
        <begin position="20"/>
        <end position="196"/>
    </location>
</feature>
<evidence type="ECO:0000313" key="3">
    <source>
        <dbReference type="EMBL" id="ALI29214.1"/>
    </source>
</evidence>
<name>A0A0N9YHK1_MYCFO</name>